<dbReference type="InterPro" id="IPR000962">
    <property type="entry name" value="Znf_DskA_TraR"/>
</dbReference>
<keyword evidence="2" id="KW-0863">Zinc-finger</keyword>
<dbReference type="PROSITE" id="PS01102">
    <property type="entry name" value="ZF_DKSA_1"/>
    <property type="match status" value="1"/>
</dbReference>
<sequence>MRGAWAALNTMMQDFHATIGLERRRAEHRLASLREGLESIIEGSRWTTDDDEHDPEGSTIAFERAKIASLIADTEAELRDLEAATTRLRSGEYGICEVCQEPIADARLEALPTARQCIECVRRSR</sequence>
<evidence type="ECO:0000256" key="4">
    <source>
        <dbReference type="PROSITE-ProRule" id="PRU00510"/>
    </source>
</evidence>
<keyword evidence="1" id="KW-0479">Metal-binding</keyword>
<dbReference type="Pfam" id="PF01258">
    <property type="entry name" value="zf-dskA_traR"/>
    <property type="match status" value="1"/>
</dbReference>
<dbReference type="Gene3D" id="1.20.120.910">
    <property type="entry name" value="DksA, coiled-coil domain"/>
    <property type="match status" value="1"/>
</dbReference>
<evidence type="ECO:0000256" key="1">
    <source>
        <dbReference type="ARBA" id="ARBA00022723"/>
    </source>
</evidence>
<evidence type="ECO:0000313" key="6">
    <source>
        <dbReference type="EMBL" id="TYQ06030.1"/>
    </source>
</evidence>
<evidence type="ECO:0000256" key="2">
    <source>
        <dbReference type="ARBA" id="ARBA00022771"/>
    </source>
</evidence>
<keyword evidence="3" id="KW-0862">Zinc</keyword>
<dbReference type="InterPro" id="IPR020458">
    <property type="entry name" value="Znf_DskA_TraR_CS"/>
</dbReference>
<evidence type="ECO:0000256" key="3">
    <source>
        <dbReference type="ARBA" id="ARBA00022833"/>
    </source>
</evidence>
<dbReference type="SUPFAM" id="SSF57716">
    <property type="entry name" value="Glucocorticoid receptor-like (DNA-binding domain)"/>
    <property type="match status" value="1"/>
</dbReference>
<name>A0A652YSL8_NOCGL</name>
<feature type="zinc finger region" description="dksA C4-type" evidence="4">
    <location>
        <begin position="96"/>
        <end position="120"/>
    </location>
</feature>
<gene>
    <name evidence="6" type="ORF">FNL38_102159</name>
</gene>
<feature type="domain" description="Zinc finger DksA/TraR C4-type" evidence="5">
    <location>
        <begin position="91"/>
        <end position="120"/>
    </location>
</feature>
<evidence type="ECO:0000259" key="5">
    <source>
        <dbReference type="Pfam" id="PF01258"/>
    </source>
</evidence>
<dbReference type="PANTHER" id="PTHR33823:SF4">
    <property type="entry name" value="GENERAL STRESS PROTEIN 16O"/>
    <property type="match status" value="1"/>
</dbReference>
<dbReference type="AlphaFoldDB" id="A0A652YSL8"/>
<dbReference type="PANTHER" id="PTHR33823">
    <property type="entry name" value="RNA POLYMERASE-BINDING TRANSCRIPTION FACTOR DKSA-RELATED"/>
    <property type="match status" value="1"/>
</dbReference>
<protein>
    <submittedName>
        <fullName evidence="6">TraR/DksA family transcriptional regulator</fullName>
    </submittedName>
</protein>
<dbReference type="PROSITE" id="PS51128">
    <property type="entry name" value="ZF_DKSA_2"/>
    <property type="match status" value="1"/>
</dbReference>
<dbReference type="EMBL" id="VNIQ01000002">
    <property type="protein sequence ID" value="TYQ06030.1"/>
    <property type="molecule type" value="Genomic_DNA"/>
</dbReference>
<accession>A0A652YSL8</accession>
<dbReference type="GO" id="GO:0008270">
    <property type="term" value="F:zinc ion binding"/>
    <property type="evidence" value="ECO:0007669"/>
    <property type="project" value="UniProtKB-KW"/>
</dbReference>
<proteinExistence type="predicted"/>
<organism evidence="6">
    <name type="scientific">Nocardia globerula</name>
    <dbReference type="NCBI Taxonomy" id="1818"/>
    <lineage>
        <taxon>Bacteria</taxon>
        <taxon>Bacillati</taxon>
        <taxon>Actinomycetota</taxon>
        <taxon>Actinomycetes</taxon>
        <taxon>Mycobacteriales</taxon>
        <taxon>Nocardiaceae</taxon>
        <taxon>Nocardia</taxon>
    </lineage>
</organism>
<reference evidence="6" key="1">
    <citation type="submission" date="2019-07" db="EMBL/GenBank/DDBJ databases">
        <title>Genomic Encyclopedia of Type Strains, Phase IV (KMG-IV): sequencing the most valuable type-strain genomes for metagenomic binning, comparative biology and taxonomic classification.</title>
        <authorList>
            <person name="Goeker M."/>
        </authorList>
    </citation>
    <scope>NUCLEOTIDE SEQUENCE</scope>
    <source>
        <strain evidence="6">DSM 44596</strain>
    </source>
</reference>
<comment type="caution">
    <text evidence="6">The sequence shown here is derived from an EMBL/GenBank/DDBJ whole genome shotgun (WGS) entry which is preliminary data.</text>
</comment>